<organism evidence="2 3">
    <name type="scientific">Trichobilharzia regenti</name>
    <name type="common">Nasal bird schistosome</name>
    <dbReference type="NCBI Taxonomy" id="157069"/>
    <lineage>
        <taxon>Eukaryota</taxon>
        <taxon>Metazoa</taxon>
        <taxon>Spiralia</taxon>
        <taxon>Lophotrochozoa</taxon>
        <taxon>Platyhelminthes</taxon>
        <taxon>Trematoda</taxon>
        <taxon>Digenea</taxon>
        <taxon>Strigeidida</taxon>
        <taxon>Schistosomatoidea</taxon>
        <taxon>Schistosomatidae</taxon>
        <taxon>Trichobilharzia</taxon>
    </lineage>
</organism>
<evidence type="ECO:0000256" key="1">
    <source>
        <dbReference type="SAM" id="MobiDB-lite"/>
    </source>
</evidence>
<dbReference type="WBParaSite" id="TREG1_26330.1">
    <property type="protein sequence ID" value="TREG1_26330.1"/>
    <property type="gene ID" value="TREG1_26330"/>
</dbReference>
<keyword evidence="2" id="KW-1185">Reference proteome</keyword>
<evidence type="ECO:0000313" key="3">
    <source>
        <dbReference type="WBParaSite" id="TREG1_26330.1"/>
    </source>
</evidence>
<evidence type="ECO:0000313" key="2">
    <source>
        <dbReference type="Proteomes" id="UP000050795"/>
    </source>
</evidence>
<dbReference type="PANTHER" id="PTHR34349:SF1">
    <property type="entry name" value="PROTEIN PHOSPHATASE 1 REGULATORY SUBUNIT 32"/>
    <property type="match status" value="1"/>
</dbReference>
<dbReference type="AlphaFoldDB" id="A0AA85JLC8"/>
<dbReference type="PANTHER" id="PTHR34349">
    <property type="entry name" value="PROTEIN PHOSPHATASE 1 REGULATORY SUBUNIT 32"/>
    <property type="match status" value="1"/>
</dbReference>
<accession>A0AA85JLC8</accession>
<dbReference type="InterPro" id="IPR031410">
    <property type="entry name" value="SAXO4"/>
</dbReference>
<dbReference type="Proteomes" id="UP000050795">
    <property type="component" value="Unassembled WGS sequence"/>
</dbReference>
<dbReference type="Pfam" id="PF15691">
    <property type="entry name" value="PPP1R32"/>
    <property type="match status" value="1"/>
</dbReference>
<reference evidence="2" key="1">
    <citation type="submission" date="2022-06" db="EMBL/GenBank/DDBJ databases">
        <authorList>
            <person name="Berger JAMES D."/>
            <person name="Berger JAMES D."/>
        </authorList>
    </citation>
    <scope>NUCLEOTIDE SEQUENCE [LARGE SCALE GENOMIC DNA]</scope>
</reference>
<proteinExistence type="predicted"/>
<evidence type="ECO:0008006" key="4">
    <source>
        <dbReference type="Google" id="ProtNLM"/>
    </source>
</evidence>
<reference evidence="3" key="2">
    <citation type="submission" date="2023-11" db="UniProtKB">
        <authorList>
            <consortium name="WormBaseParasite"/>
        </authorList>
    </citation>
    <scope>IDENTIFICATION</scope>
</reference>
<feature type="region of interest" description="Disordered" evidence="1">
    <location>
        <begin position="422"/>
        <end position="448"/>
    </location>
</feature>
<protein>
    <recommendedName>
        <fullName evidence="4">Protein phosphatase 1 regulatory subunit 32</fullName>
    </recommendedName>
</protein>
<name>A0AA85JLC8_TRIRE</name>
<dbReference type="GO" id="GO:0019902">
    <property type="term" value="F:phosphatase binding"/>
    <property type="evidence" value="ECO:0007669"/>
    <property type="project" value="TreeGrafter"/>
</dbReference>
<sequence>MCYLGPEVDHIKQSKGGESDVLKHYATSYATAYGAHWENFTPSPISHSGSGYVSNTRPLLGYTNKLDDIDNPSLKNILKGNYLSTTHKDYTPFVTPCGKEPLPSLTRESGNGKDKSDFILTGTDFFDQKSKDILTPVMPKTKPILLSGKGLWDIEDENFGYGPSSHSTTYSEHFGQARPLSYDLSRGIIGHKEESGSTRNTSGFDNINNRFSSSYIPGQPRWKTDRPIGQTVYMDDFKPYLYKNGSEGFPCWIGNLSHQKPDSYVIQNKLWPEYKNIDTSKVYDHAENMPEERLEMLRKEDPAEYQNAIHGFIEPSMSKGVHNGVQVQPKSVAEQLGRMTVGPVQPSGCTLNLAGSVQTRDMPPDRFVTHNMTRYYHPPPGQNATDREGHIHFNTQPSKETETSRSARLSCFEAQLPSTEKLGTFDPYQSRSIRARDSIPIPPTKNAT</sequence>